<keyword evidence="6" id="KW-0186">Copper</keyword>
<feature type="transmembrane region" description="Helical" evidence="6">
    <location>
        <begin position="12"/>
        <end position="31"/>
    </location>
</feature>
<evidence type="ECO:0000256" key="3">
    <source>
        <dbReference type="ARBA" id="ARBA00022692"/>
    </source>
</evidence>
<dbReference type="InterPro" id="IPR008457">
    <property type="entry name" value="Cu-R_CopD_dom"/>
</dbReference>
<feature type="transmembrane region" description="Helical" evidence="6">
    <location>
        <begin position="95"/>
        <end position="112"/>
    </location>
</feature>
<keyword evidence="4 6" id="KW-1133">Transmembrane helix</keyword>
<proteinExistence type="inferred from homology"/>
<dbReference type="Pfam" id="PF05425">
    <property type="entry name" value="CopD"/>
    <property type="match status" value="1"/>
</dbReference>
<dbReference type="EMBL" id="PDDX01000001">
    <property type="protein sequence ID" value="PHI30197.1"/>
    <property type="molecule type" value="Genomic_DNA"/>
</dbReference>
<dbReference type="GO" id="GO:0005886">
    <property type="term" value="C:plasma membrane"/>
    <property type="evidence" value="ECO:0007669"/>
    <property type="project" value="UniProtKB-SubCell"/>
</dbReference>
<name>A0A2C6DLV3_9GAMM</name>
<evidence type="ECO:0000313" key="10">
    <source>
        <dbReference type="Proteomes" id="UP000224974"/>
    </source>
</evidence>
<keyword evidence="10" id="KW-1185">Reference proteome</keyword>
<evidence type="ECO:0000313" key="9">
    <source>
        <dbReference type="EMBL" id="VFS49243.1"/>
    </source>
</evidence>
<dbReference type="OrthoDB" id="7032707at2"/>
<feature type="transmembrane region" description="Helical" evidence="6">
    <location>
        <begin position="52"/>
        <end position="75"/>
    </location>
</feature>
<dbReference type="STRING" id="1111728.GCA_000427805_00803"/>
<dbReference type="PANTHER" id="PTHR34820:SF4">
    <property type="entry name" value="INNER MEMBRANE PROTEIN YEBZ"/>
    <property type="match status" value="1"/>
</dbReference>
<dbReference type="RefSeq" id="WP_029093964.1">
    <property type="nucleotide sequence ID" value="NZ_CAADJA010000002.1"/>
</dbReference>
<dbReference type="InterPro" id="IPR047689">
    <property type="entry name" value="CopD"/>
</dbReference>
<dbReference type="InterPro" id="IPR032694">
    <property type="entry name" value="CopC/D"/>
</dbReference>
<evidence type="ECO:0000256" key="5">
    <source>
        <dbReference type="ARBA" id="ARBA00023136"/>
    </source>
</evidence>
<evidence type="ECO:0000313" key="8">
    <source>
        <dbReference type="EMBL" id="PHI30197.1"/>
    </source>
</evidence>
<feature type="transmembrane region" description="Helical" evidence="6">
    <location>
        <begin position="159"/>
        <end position="177"/>
    </location>
</feature>
<gene>
    <name evidence="9" type="primary">yebZ</name>
    <name evidence="8" type="ORF">CRN84_13035</name>
    <name evidence="9" type="ORF">NCTC12282_03707</name>
</gene>
<reference evidence="8" key="2">
    <citation type="submission" date="2017-09" db="EMBL/GenBank/DDBJ databases">
        <title>FDA dAtabase for Regulatory Grade micrObial Sequences (FDA-ARGOS): Supporting development and validation of Infectious Disease Dx tests.</title>
        <authorList>
            <person name="Minogue T."/>
            <person name="Wolcott M."/>
            <person name="Wasieloski L."/>
            <person name="Aguilar W."/>
            <person name="Moore D."/>
            <person name="Tallon L.J."/>
            <person name="Sadzewicz L."/>
            <person name="Ott S."/>
            <person name="Zhao X."/>
            <person name="Nagaraj S."/>
            <person name="Vavikolanu K."/>
            <person name="Aluvathingal J."/>
            <person name="Nadendla S."/>
            <person name="Sichtig H."/>
        </authorList>
    </citation>
    <scope>NUCLEOTIDE SEQUENCE</scope>
    <source>
        <strain evidence="8">FDAARGOS_387</strain>
    </source>
</reference>
<keyword evidence="6" id="KW-0997">Cell inner membrane</keyword>
<comment type="function">
    <text evidence="6">Involved in copper resistance.</text>
</comment>
<keyword evidence="3 6" id="KW-0812">Transmembrane</keyword>
<dbReference type="GO" id="GO:0046688">
    <property type="term" value="P:response to copper ion"/>
    <property type="evidence" value="ECO:0007669"/>
    <property type="project" value="UniProtKB-UniRule"/>
</dbReference>
<reference evidence="9 11" key="3">
    <citation type="submission" date="2019-03" db="EMBL/GenBank/DDBJ databases">
        <authorList>
            <consortium name="Pathogen Informatics"/>
        </authorList>
    </citation>
    <scope>NUCLEOTIDE SEQUENCE [LARGE SCALE GENOMIC DNA]</scope>
    <source>
        <strain evidence="9 11">NCTC12282</strain>
    </source>
</reference>
<keyword evidence="5 6" id="KW-0472">Membrane</keyword>
<evidence type="ECO:0000313" key="11">
    <source>
        <dbReference type="Proteomes" id="UP000373449"/>
    </source>
</evidence>
<dbReference type="AlphaFoldDB" id="A0A2C6DLV3"/>
<comment type="subcellular location">
    <subcellularLocation>
        <location evidence="6">Cell inner membrane</location>
        <topology evidence="6">Multi-pass membrane protein</topology>
    </subcellularLocation>
    <subcellularLocation>
        <location evidence="1">Cell membrane</location>
        <topology evidence="1">Multi-pass membrane protein</topology>
    </subcellularLocation>
</comment>
<dbReference type="NCBIfam" id="NF033808">
    <property type="entry name" value="copper_CopD"/>
    <property type="match status" value="1"/>
</dbReference>
<keyword evidence="2 6" id="KW-1003">Cell membrane</keyword>
<dbReference type="EMBL" id="CAADJA010000002">
    <property type="protein sequence ID" value="VFS49243.1"/>
    <property type="molecule type" value="Genomic_DNA"/>
</dbReference>
<dbReference type="Proteomes" id="UP000224974">
    <property type="component" value="Unassembled WGS sequence"/>
</dbReference>
<evidence type="ECO:0000256" key="2">
    <source>
        <dbReference type="ARBA" id="ARBA00022475"/>
    </source>
</evidence>
<organism evidence="8 10">
    <name type="scientific">Budvicia aquatica</name>
    <dbReference type="NCBI Taxonomy" id="82979"/>
    <lineage>
        <taxon>Bacteria</taxon>
        <taxon>Pseudomonadati</taxon>
        <taxon>Pseudomonadota</taxon>
        <taxon>Gammaproteobacteria</taxon>
        <taxon>Enterobacterales</taxon>
        <taxon>Budviciaceae</taxon>
        <taxon>Budvicia</taxon>
    </lineage>
</organism>
<evidence type="ECO:0000256" key="6">
    <source>
        <dbReference type="RuleBase" id="RU369037"/>
    </source>
</evidence>
<evidence type="ECO:0000256" key="1">
    <source>
        <dbReference type="ARBA" id="ARBA00004651"/>
    </source>
</evidence>
<sequence>MSLTVLFILGRLFHFSAVILMFGISIFIVFLTPQQLKTALGSRLNNGLNYAIIANLLTAAIIVSVQGGLMGEGWVDVIDFATIAAVLETTFGKVWLWQLLFSVLSALCLFISPSLRFKLIAGLSAALLINLGFVGHVTISTGLLGVVHPINHAIHLLSGGYWLGTLVPLLMCLRYLSDPTKRKYAISAMIKFSNFGHIAVLLVIISGIINTAIILGSFPVHWSSPYQRFLGIKIFLVIIMIGIALYNRYILVPRIRPGVTNTLRCFTACTLLEIIAGAIVLSLVSFFATLSPT</sequence>
<feature type="transmembrane region" description="Helical" evidence="6">
    <location>
        <begin position="263"/>
        <end position="288"/>
    </location>
</feature>
<dbReference type="PANTHER" id="PTHR34820">
    <property type="entry name" value="INNER MEMBRANE PROTEIN YEBZ"/>
    <property type="match status" value="1"/>
</dbReference>
<reference evidence="10" key="1">
    <citation type="submission" date="2017-09" db="EMBL/GenBank/DDBJ databases">
        <title>FDA dAtabase for Regulatory Grade micrObial Sequences (FDA-ARGOS): Supporting development and validation of Infectious Disease Dx tests.</title>
        <authorList>
            <person name="Minogue T."/>
            <person name="Wolcott M."/>
            <person name="Wasieloski L."/>
            <person name="Aguilar W."/>
            <person name="Moore D."/>
            <person name="Tallon L."/>
            <person name="Sadzewicz L."/>
            <person name="Ott S."/>
            <person name="Zhao X."/>
            <person name="Nagaraj S."/>
            <person name="Vavikolanu K."/>
            <person name="Aluvathingal J."/>
            <person name="Nadendla S."/>
            <person name="Sichtig H."/>
        </authorList>
    </citation>
    <scope>NUCLEOTIDE SEQUENCE [LARGE SCALE GENOMIC DNA]</scope>
    <source>
        <strain evidence="10">FDAARGOS_387</strain>
    </source>
</reference>
<protein>
    <recommendedName>
        <fullName evidence="6">Copper resistance protein D</fullName>
    </recommendedName>
</protein>
<evidence type="ECO:0000259" key="7">
    <source>
        <dbReference type="Pfam" id="PF05425"/>
    </source>
</evidence>
<dbReference type="GO" id="GO:0006825">
    <property type="term" value="P:copper ion transport"/>
    <property type="evidence" value="ECO:0007669"/>
    <property type="project" value="InterPro"/>
</dbReference>
<dbReference type="Proteomes" id="UP000373449">
    <property type="component" value="Unassembled WGS sequence"/>
</dbReference>
<feature type="domain" description="Copper resistance protein D" evidence="7">
    <location>
        <begin position="188"/>
        <end position="286"/>
    </location>
</feature>
<evidence type="ECO:0000256" key="4">
    <source>
        <dbReference type="ARBA" id="ARBA00022989"/>
    </source>
</evidence>
<comment type="similarity">
    <text evidence="6">Belongs to the CopD family.</text>
</comment>
<feature type="transmembrane region" description="Helical" evidence="6">
    <location>
        <begin position="119"/>
        <end position="139"/>
    </location>
</feature>
<accession>A0A2C6DLV3</accession>
<feature type="transmembrane region" description="Helical" evidence="6">
    <location>
        <begin position="230"/>
        <end position="251"/>
    </location>
</feature>
<feature type="transmembrane region" description="Helical" evidence="6">
    <location>
        <begin position="198"/>
        <end position="218"/>
    </location>
</feature>